<keyword evidence="1" id="KW-0732">Signal</keyword>
<reference evidence="2 3" key="1">
    <citation type="submission" date="2019-07" db="EMBL/GenBank/DDBJ databases">
        <title>Genomic Encyclopedia of Archaeal and Bacterial Type Strains, Phase II (KMG-II): from individual species to whole genera.</title>
        <authorList>
            <person name="Goeker M."/>
        </authorList>
    </citation>
    <scope>NUCLEOTIDE SEQUENCE [LARGE SCALE GENOMIC DNA]</scope>
    <source>
        <strain evidence="2 3">DSM 18850</strain>
    </source>
</reference>
<gene>
    <name evidence="2" type="ORF">BC792_12146</name>
</gene>
<feature type="chain" id="PRO_5024431122" evidence="1">
    <location>
        <begin position="20"/>
        <end position="240"/>
    </location>
</feature>
<comment type="caution">
    <text evidence="2">The sequence shown here is derived from an EMBL/GenBank/DDBJ whole genome shotgun (WGS) entry which is preliminary data.</text>
</comment>
<keyword evidence="3" id="KW-1185">Reference proteome</keyword>
<feature type="signal peptide" evidence="1">
    <location>
        <begin position="1"/>
        <end position="19"/>
    </location>
</feature>
<dbReference type="RefSeq" id="WP_148909694.1">
    <property type="nucleotide sequence ID" value="NZ_VNHX01000021.1"/>
</dbReference>
<accession>A0A5S5D6X1</accession>
<evidence type="ECO:0000313" key="3">
    <source>
        <dbReference type="Proteomes" id="UP000325105"/>
    </source>
</evidence>
<evidence type="ECO:0000256" key="1">
    <source>
        <dbReference type="SAM" id="SignalP"/>
    </source>
</evidence>
<dbReference type="EMBL" id="VNHX01000021">
    <property type="protein sequence ID" value="TYP91204.1"/>
    <property type="molecule type" value="Genomic_DNA"/>
</dbReference>
<name>A0A5S5D6X1_9SPHI</name>
<evidence type="ECO:0000313" key="2">
    <source>
        <dbReference type="EMBL" id="TYP91204.1"/>
    </source>
</evidence>
<proteinExistence type="predicted"/>
<sequence>MRKIFVGLLCLFGFLSASAQKKQPFQIGQFLPSAIDGDLSEWPTLVDAAPEGPWSYQLGQDDLNLYVAVRVADPALQLAAVRNGILFSMLAERKNQQDAVLLFPHPDREVKRAIQSQDFGSPTDVKSELISRSRGYFARGFRAVPDGILSLQNHYGVKAVAKIEDDVLYYEAVLPKALLQRDSGQLIQLKIGIYDGFSLLQLPKAASTRAAMQRSPYAVKRGNSGKDRPTMEVWLETTIN</sequence>
<dbReference type="AlphaFoldDB" id="A0A5S5D6X1"/>
<protein>
    <submittedName>
        <fullName evidence="2">Uncharacterized protein</fullName>
    </submittedName>
</protein>
<dbReference type="OrthoDB" id="792194at2"/>
<dbReference type="Gene3D" id="2.60.40.1190">
    <property type="match status" value="1"/>
</dbReference>
<organism evidence="2 3">
    <name type="scientific">Sphingobacterium allocomposti</name>
    <dbReference type="NCBI Taxonomy" id="415956"/>
    <lineage>
        <taxon>Bacteria</taxon>
        <taxon>Pseudomonadati</taxon>
        <taxon>Bacteroidota</taxon>
        <taxon>Sphingobacteriia</taxon>
        <taxon>Sphingobacteriales</taxon>
        <taxon>Sphingobacteriaceae</taxon>
        <taxon>Sphingobacterium</taxon>
    </lineage>
</organism>
<dbReference type="Proteomes" id="UP000325105">
    <property type="component" value="Unassembled WGS sequence"/>
</dbReference>